<feature type="region of interest" description="Disordered" evidence="1">
    <location>
        <begin position="83"/>
        <end position="116"/>
    </location>
</feature>
<feature type="compositionally biased region" description="Basic residues" evidence="1">
    <location>
        <begin position="99"/>
        <end position="111"/>
    </location>
</feature>
<sequence length="186" mass="20896">MHRLVDETSVAARAGASGYGLNEATAGASKRSARTLTHDRLRRRRRRPPRRCSRSEQVEMHRLVDETSMAARAGASGYGLNEATAGASKRSARTLTHDRLRRRRRRPPRRCSRSEQVEMHRLVDETSVAARAGASGYGLNEATAGASKRSARTLTHDRLRRRRRRSRSEQVKMHRLVRVSIMGGTS</sequence>
<reference evidence="2 3" key="1">
    <citation type="submission" date="2019-08" db="EMBL/GenBank/DDBJ databases">
        <title>Deep-cultivation of Planctomycetes and their phenomic and genomic characterization uncovers novel biology.</title>
        <authorList>
            <person name="Wiegand S."/>
            <person name="Jogler M."/>
            <person name="Boedeker C."/>
            <person name="Pinto D."/>
            <person name="Vollmers J."/>
            <person name="Rivas-Marin E."/>
            <person name="Kohn T."/>
            <person name="Peeters S.H."/>
            <person name="Heuer A."/>
            <person name="Rast P."/>
            <person name="Oberbeckmann S."/>
            <person name="Bunk B."/>
            <person name="Jeske O."/>
            <person name="Meyerdierks A."/>
            <person name="Storesund J.E."/>
            <person name="Kallscheuer N."/>
            <person name="Luecker S."/>
            <person name="Lage O.M."/>
            <person name="Pohl T."/>
            <person name="Merkel B.J."/>
            <person name="Hornburger P."/>
            <person name="Mueller R.-W."/>
            <person name="Bruemmer F."/>
            <person name="Labrenz M."/>
            <person name="Spormann A.M."/>
            <person name="Op den Camp H."/>
            <person name="Overmann J."/>
            <person name="Amann R."/>
            <person name="Jetten M.S.M."/>
            <person name="Mascher T."/>
            <person name="Medema M.H."/>
            <person name="Devos D.P."/>
            <person name="Kaster A.-K."/>
            <person name="Ovreas L."/>
            <person name="Rohde M."/>
            <person name="Galperin M.Y."/>
            <person name="Jogler C."/>
        </authorList>
    </citation>
    <scope>NUCLEOTIDE SEQUENCE [LARGE SCALE GENOMIC DNA]</scope>
    <source>
        <strain evidence="2 3">UC8</strain>
    </source>
</reference>
<dbReference type="Proteomes" id="UP000325286">
    <property type="component" value="Chromosome"/>
</dbReference>
<evidence type="ECO:0000313" key="3">
    <source>
        <dbReference type="Proteomes" id="UP000325286"/>
    </source>
</evidence>
<dbReference type="EMBL" id="CP042914">
    <property type="protein sequence ID" value="QEG42669.1"/>
    <property type="molecule type" value="Genomic_DNA"/>
</dbReference>
<keyword evidence="3" id="KW-1185">Reference proteome</keyword>
<organism evidence="2 3">
    <name type="scientific">Roseimaritima ulvae</name>
    <dbReference type="NCBI Taxonomy" id="980254"/>
    <lineage>
        <taxon>Bacteria</taxon>
        <taxon>Pseudomonadati</taxon>
        <taxon>Planctomycetota</taxon>
        <taxon>Planctomycetia</taxon>
        <taxon>Pirellulales</taxon>
        <taxon>Pirellulaceae</taxon>
        <taxon>Roseimaritima</taxon>
    </lineage>
</organism>
<feature type="region of interest" description="Disordered" evidence="1">
    <location>
        <begin position="23"/>
        <end position="57"/>
    </location>
</feature>
<gene>
    <name evidence="2" type="ORF">UC8_47110</name>
</gene>
<dbReference type="AlphaFoldDB" id="A0A5B9QXR3"/>
<feature type="region of interest" description="Disordered" evidence="1">
    <location>
        <begin position="140"/>
        <end position="171"/>
    </location>
</feature>
<proteinExistence type="predicted"/>
<evidence type="ECO:0000313" key="2">
    <source>
        <dbReference type="EMBL" id="QEG42669.1"/>
    </source>
</evidence>
<accession>A0A5B9QXR3</accession>
<feature type="compositionally biased region" description="Basic residues" evidence="1">
    <location>
        <begin position="40"/>
        <end position="52"/>
    </location>
</feature>
<evidence type="ECO:0000256" key="1">
    <source>
        <dbReference type="SAM" id="MobiDB-lite"/>
    </source>
</evidence>
<name>A0A5B9QXR3_9BACT</name>
<protein>
    <submittedName>
        <fullName evidence="2">ABA/WDS induced protein</fullName>
    </submittedName>
</protein>
<dbReference type="KEGG" id="rul:UC8_47110"/>